<evidence type="ECO:0000256" key="3">
    <source>
        <dbReference type="ARBA" id="ARBA00022842"/>
    </source>
</evidence>
<proteinExistence type="predicted"/>
<dbReference type="PANTHER" id="PTHR46193">
    <property type="entry name" value="6-PHOSPHOGLUCONATE PHOSPHATASE"/>
    <property type="match status" value="1"/>
</dbReference>
<dbReference type="InterPro" id="IPR041492">
    <property type="entry name" value="HAD_2"/>
</dbReference>
<evidence type="ECO:0000313" key="5">
    <source>
        <dbReference type="EMBL" id="KKN72164.1"/>
    </source>
</evidence>
<comment type="caution">
    <text evidence="5">The sequence shown here is derived from an EMBL/GenBank/DDBJ whole genome shotgun (WGS) entry which is preliminary data.</text>
</comment>
<reference evidence="5" key="1">
    <citation type="journal article" date="2015" name="Nature">
        <title>Complex archaea that bridge the gap between prokaryotes and eukaryotes.</title>
        <authorList>
            <person name="Spang A."/>
            <person name="Saw J.H."/>
            <person name="Jorgensen S.L."/>
            <person name="Zaremba-Niedzwiedzka K."/>
            <person name="Martijn J."/>
            <person name="Lind A.E."/>
            <person name="van Eijk R."/>
            <person name="Schleper C."/>
            <person name="Guy L."/>
            <person name="Ettema T.J."/>
        </authorList>
    </citation>
    <scope>NUCLEOTIDE SEQUENCE</scope>
</reference>
<evidence type="ECO:0000256" key="1">
    <source>
        <dbReference type="ARBA" id="ARBA00001946"/>
    </source>
</evidence>
<protein>
    <recommendedName>
        <fullName evidence="6">HAD family hydrolase</fullName>
    </recommendedName>
</protein>
<dbReference type="AlphaFoldDB" id="A0A0F9SYY4"/>
<evidence type="ECO:0000256" key="2">
    <source>
        <dbReference type="ARBA" id="ARBA00022723"/>
    </source>
</evidence>
<dbReference type="CDD" id="cd07505">
    <property type="entry name" value="HAD_BPGM-like"/>
    <property type="match status" value="1"/>
</dbReference>
<keyword evidence="4" id="KW-0119">Carbohydrate metabolism</keyword>
<keyword evidence="2" id="KW-0479">Metal-binding</keyword>
<gene>
    <name evidence="5" type="ORF">LCGC14_0413760</name>
</gene>
<dbReference type="SUPFAM" id="SSF56784">
    <property type="entry name" value="HAD-like"/>
    <property type="match status" value="1"/>
</dbReference>
<accession>A0A0F9SYY4</accession>
<dbReference type="EMBL" id="LAZR01000368">
    <property type="protein sequence ID" value="KKN72164.1"/>
    <property type="molecule type" value="Genomic_DNA"/>
</dbReference>
<dbReference type="InterPro" id="IPR023214">
    <property type="entry name" value="HAD_sf"/>
</dbReference>
<organism evidence="5">
    <name type="scientific">marine sediment metagenome</name>
    <dbReference type="NCBI Taxonomy" id="412755"/>
    <lineage>
        <taxon>unclassified sequences</taxon>
        <taxon>metagenomes</taxon>
        <taxon>ecological metagenomes</taxon>
    </lineage>
</organism>
<dbReference type="InterPro" id="IPR036412">
    <property type="entry name" value="HAD-like_sf"/>
</dbReference>
<evidence type="ECO:0008006" key="6">
    <source>
        <dbReference type="Google" id="ProtNLM"/>
    </source>
</evidence>
<dbReference type="PANTHER" id="PTHR46193:SF18">
    <property type="entry name" value="HEXITOL PHOSPHATASE B"/>
    <property type="match status" value="1"/>
</dbReference>
<dbReference type="Gene3D" id="1.10.150.240">
    <property type="entry name" value="Putative phosphatase, domain 2"/>
    <property type="match status" value="1"/>
</dbReference>
<dbReference type="InterPro" id="IPR051600">
    <property type="entry name" value="Beta-PGM-like"/>
</dbReference>
<evidence type="ECO:0000256" key="4">
    <source>
        <dbReference type="ARBA" id="ARBA00023277"/>
    </source>
</evidence>
<sequence>MIKAILYDLDGVLVEAREWHYVSLNRALEEIAGTTINREEHEGDFNGLPTRRKLAKLVSLGRVKSEDRDRIWSKKQDLTKDTIRELGKYDKVKERLHHFTANSGFVSVCVTNSITETAELMLKYTGQLDYMKFFISNQMVTHPKPSSEPYIVAMVRLGLEPSECIIVEDSEVGMQSAVPTGAPIWGVNNCADVTEESFMEFMKNRAK</sequence>
<dbReference type="GO" id="GO:0046872">
    <property type="term" value="F:metal ion binding"/>
    <property type="evidence" value="ECO:0007669"/>
    <property type="project" value="UniProtKB-KW"/>
</dbReference>
<dbReference type="SFLD" id="SFLDS00003">
    <property type="entry name" value="Haloacid_Dehalogenase"/>
    <property type="match status" value="1"/>
</dbReference>
<dbReference type="Pfam" id="PF13419">
    <property type="entry name" value="HAD_2"/>
    <property type="match status" value="1"/>
</dbReference>
<keyword evidence="3" id="KW-0460">Magnesium</keyword>
<dbReference type="SFLD" id="SFLDG01129">
    <property type="entry name" value="C1.5:_HAD__Beta-PGM__Phosphata"/>
    <property type="match status" value="1"/>
</dbReference>
<name>A0A0F9SYY4_9ZZZZ</name>
<dbReference type="InterPro" id="IPR023198">
    <property type="entry name" value="PGP-like_dom2"/>
</dbReference>
<dbReference type="GO" id="GO:0003824">
    <property type="term" value="F:catalytic activity"/>
    <property type="evidence" value="ECO:0007669"/>
    <property type="project" value="UniProtKB-ARBA"/>
</dbReference>
<comment type="cofactor">
    <cofactor evidence="1">
        <name>Mg(2+)</name>
        <dbReference type="ChEBI" id="CHEBI:18420"/>
    </cofactor>
</comment>
<dbReference type="Gene3D" id="3.40.50.1000">
    <property type="entry name" value="HAD superfamily/HAD-like"/>
    <property type="match status" value="1"/>
</dbReference>